<sequence>WHPFVNRPHFRMADLAFRQVQMSAGDVDDLMDIFTAWAEKAPPFANVKDLHQTIDAIKAGDSLWTSFSIQHADALEPNGSDLPPWKQATYEVVFHPPKDILRNQISKPAFAGFYDYCPCQIFGEKLDMEAMCLCLFFTPRWKLFT</sequence>
<protein>
    <submittedName>
        <fullName evidence="1">Uncharacterized protein</fullName>
    </submittedName>
</protein>
<keyword evidence="2" id="KW-1185">Reference proteome</keyword>
<feature type="non-terminal residue" evidence="1">
    <location>
        <position position="1"/>
    </location>
</feature>
<dbReference type="InterPro" id="IPR041078">
    <property type="entry name" value="Plavaka"/>
</dbReference>
<dbReference type="HOGENOM" id="CLU_006344_7_3_1"/>
<evidence type="ECO:0000313" key="2">
    <source>
        <dbReference type="Proteomes" id="UP000053820"/>
    </source>
</evidence>
<evidence type="ECO:0000313" key="1">
    <source>
        <dbReference type="EMBL" id="KIJ60956.1"/>
    </source>
</evidence>
<dbReference type="Pfam" id="PF18759">
    <property type="entry name" value="Plavaka"/>
    <property type="match status" value="1"/>
</dbReference>
<dbReference type="Proteomes" id="UP000053820">
    <property type="component" value="Unassembled WGS sequence"/>
</dbReference>
<dbReference type="EMBL" id="KN839867">
    <property type="protein sequence ID" value="KIJ60956.1"/>
    <property type="molecule type" value="Genomic_DNA"/>
</dbReference>
<reference evidence="1 2" key="1">
    <citation type="submission" date="2014-04" db="EMBL/GenBank/DDBJ databases">
        <title>Evolutionary Origins and Diversification of the Mycorrhizal Mutualists.</title>
        <authorList>
            <consortium name="DOE Joint Genome Institute"/>
            <consortium name="Mycorrhizal Genomics Consortium"/>
            <person name="Kohler A."/>
            <person name="Kuo A."/>
            <person name="Nagy L.G."/>
            <person name="Floudas D."/>
            <person name="Copeland A."/>
            <person name="Barry K.W."/>
            <person name="Cichocki N."/>
            <person name="Veneault-Fourrey C."/>
            <person name="LaButti K."/>
            <person name="Lindquist E.A."/>
            <person name="Lipzen A."/>
            <person name="Lundell T."/>
            <person name="Morin E."/>
            <person name="Murat C."/>
            <person name="Riley R."/>
            <person name="Ohm R."/>
            <person name="Sun H."/>
            <person name="Tunlid A."/>
            <person name="Henrissat B."/>
            <person name="Grigoriev I.V."/>
            <person name="Hibbett D.S."/>
            <person name="Martin F."/>
        </authorList>
    </citation>
    <scope>NUCLEOTIDE SEQUENCE [LARGE SCALE GENOMIC DNA]</scope>
    <source>
        <strain evidence="1 2">MD-312</strain>
    </source>
</reference>
<proteinExistence type="predicted"/>
<organism evidence="1 2">
    <name type="scientific">Hydnomerulius pinastri MD-312</name>
    <dbReference type="NCBI Taxonomy" id="994086"/>
    <lineage>
        <taxon>Eukaryota</taxon>
        <taxon>Fungi</taxon>
        <taxon>Dikarya</taxon>
        <taxon>Basidiomycota</taxon>
        <taxon>Agaricomycotina</taxon>
        <taxon>Agaricomycetes</taxon>
        <taxon>Agaricomycetidae</taxon>
        <taxon>Boletales</taxon>
        <taxon>Boletales incertae sedis</taxon>
        <taxon>Leucogyrophana</taxon>
    </lineage>
</organism>
<dbReference type="OrthoDB" id="3199698at2759"/>
<gene>
    <name evidence="1" type="ORF">HYDPIDRAFT_97677</name>
</gene>
<accession>A0A0C9WB76</accession>
<dbReference type="AlphaFoldDB" id="A0A0C9WB76"/>
<name>A0A0C9WB76_9AGAM</name>